<dbReference type="PANTHER" id="PTHR31873:SF6">
    <property type="entry name" value="ASPARTATE DEHYDROGENASE DOMAIN-CONTAINING PROTEIN"/>
    <property type="match status" value="1"/>
</dbReference>
<evidence type="ECO:0000259" key="8">
    <source>
        <dbReference type="Pfam" id="PF03447"/>
    </source>
</evidence>
<dbReference type="Pfam" id="PF01958">
    <property type="entry name" value="Asp_DH_C"/>
    <property type="match status" value="1"/>
</dbReference>
<protein>
    <recommendedName>
        <fullName evidence="6">L-aspartate dehydrogenase</fullName>
        <ecNumber evidence="6">1.4.1.21</ecNumber>
    </recommendedName>
</protein>
<comment type="similarity">
    <text evidence="1 6">Belongs to the L-aspartate dehydrogenase family.</text>
</comment>
<proteinExistence type="inferred from homology"/>
<dbReference type="EC" id="1.4.1.21" evidence="6"/>
<dbReference type="GO" id="GO:0016639">
    <property type="term" value="F:oxidoreductase activity, acting on the CH-NH2 group of donors, NAD or NADP as acceptor"/>
    <property type="evidence" value="ECO:0007669"/>
    <property type="project" value="UniProtKB-UniRule"/>
</dbReference>
<dbReference type="InterPro" id="IPR020626">
    <property type="entry name" value="Asp_DH_prok"/>
</dbReference>
<accession>A0AAE3VMT0</accession>
<comment type="function">
    <text evidence="6">Specifically catalyzes the NAD or NADP-dependent dehydrogenation of L-aspartate to iminoaspartate.</text>
</comment>
<dbReference type="PANTHER" id="PTHR31873">
    <property type="entry name" value="L-ASPARTATE DEHYDROGENASE-RELATED"/>
    <property type="match status" value="1"/>
</dbReference>
<feature type="domain" description="Aspartate dehydrogenase" evidence="7">
    <location>
        <begin position="178"/>
        <end position="264"/>
    </location>
</feature>
<keyword evidence="5 6" id="KW-0520">NAD</keyword>
<organism evidence="9 10">
    <name type="scientific">Amorphus orientalis</name>
    <dbReference type="NCBI Taxonomy" id="649198"/>
    <lineage>
        <taxon>Bacteria</taxon>
        <taxon>Pseudomonadati</taxon>
        <taxon>Pseudomonadota</taxon>
        <taxon>Alphaproteobacteria</taxon>
        <taxon>Hyphomicrobiales</taxon>
        <taxon>Amorphaceae</taxon>
        <taxon>Amorphus</taxon>
    </lineage>
</organism>
<keyword evidence="10" id="KW-1185">Reference proteome</keyword>
<dbReference type="Gene3D" id="3.40.50.720">
    <property type="entry name" value="NAD(P)-binding Rossmann-like Domain"/>
    <property type="match status" value="1"/>
</dbReference>
<dbReference type="RefSeq" id="WP_306885203.1">
    <property type="nucleotide sequence ID" value="NZ_JAUSUL010000002.1"/>
</dbReference>
<evidence type="ECO:0000256" key="1">
    <source>
        <dbReference type="ARBA" id="ARBA00008331"/>
    </source>
</evidence>
<dbReference type="HAMAP" id="MF_01265">
    <property type="entry name" value="NadX"/>
    <property type="match status" value="1"/>
</dbReference>
<dbReference type="GO" id="GO:0033735">
    <property type="term" value="F:aspartate dehydrogenase [NAD(P)+] activity"/>
    <property type="evidence" value="ECO:0007669"/>
    <property type="project" value="UniProtKB-EC"/>
</dbReference>
<comment type="miscellaneous">
    <text evidence="6">The iminoaspartate product is unstable in aqueous solution and can decompose to oxaloacetate and ammonia.</text>
</comment>
<evidence type="ECO:0000259" key="7">
    <source>
        <dbReference type="Pfam" id="PF01958"/>
    </source>
</evidence>
<dbReference type="InterPro" id="IPR005106">
    <property type="entry name" value="Asp/hSer_DH_NAD-bd"/>
</dbReference>
<comment type="pathway">
    <text evidence="6">Cofactor biosynthesis; NAD(+) biosynthesis; iminoaspartate from L-aspartate (dehydrogenase route): step 1/1.</text>
</comment>
<sequence length="277" mass="29192">MSMRRLGILGYGNIAATLLDILARDGRARFEQVAILARPGASERADARLRTAAEVIAEEVTIHETADAFLAARPDLAVECATHDVVRETVPEILKAGCETVVVSVGAFADADTAARIEDAAALGRTRTVLVPGAIGGVDALAAARIAGIETLVYSGRKPPAAWKGTPAEKLLDLDAITSETVFFEGNARQAATDYPKNANVAATLALAGPGFERTEVRLIADPGISANVHEYEVRSQSVNFTIQLTGKASPDNPKTSMSTAYSVAREVMNRLVPIAI</sequence>
<evidence type="ECO:0000256" key="6">
    <source>
        <dbReference type="HAMAP-Rule" id="MF_01265"/>
    </source>
</evidence>
<feature type="active site" evidence="6">
    <location>
        <position position="230"/>
    </location>
</feature>
<dbReference type="InterPro" id="IPR002811">
    <property type="entry name" value="Asp_DH"/>
</dbReference>
<dbReference type="GO" id="GO:0009435">
    <property type="term" value="P:NAD+ biosynthetic process"/>
    <property type="evidence" value="ECO:0007669"/>
    <property type="project" value="UniProtKB-UniRule"/>
</dbReference>
<keyword evidence="4 6" id="KW-0560">Oxidoreductase</keyword>
<evidence type="ECO:0000256" key="4">
    <source>
        <dbReference type="ARBA" id="ARBA00023002"/>
    </source>
</evidence>
<dbReference type="InterPro" id="IPR011182">
    <property type="entry name" value="L-Asp_DH"/>
</dbReference>
<reference evidence="9" key="1">
    <citation type="submission" date="2023-07" db="EMBL/GenBank/DDBJ databases">
        <title>Genomic Encyclopedia of Type Strains, Phase IV (KMG-IV): sequencing the most valuable type-strain genomes for metagenomic binning, comparative biology and taxonomic classification.</title>
        <authorList>
            <person name="Goeker M."/>
        </authorList>
    </citation>
    <scope>NUCLEOTIDE SEQUENCE</scope>
    <source>
        <strain evidence="9">DSM 21202</strain>
    </source>
</reference>
<dbReference type="PIRSF" id="PIRSF005227">
    <property type="entry name" value="Asp_dh_NAD_syn"/>
    <property type="match status" value="1"/>
</dbReference>
<feature type="binding site" evidence="6">
    <location>
        <position position="134"/>
    </location>
    <ligand>
        <name>NAD(+)</name>
        <dbReference type="ChEBI" id="CHEBI:57540"/>
    </ligand>
</feature>
<dbReference type="NCBIfam" id="NF009827">
    <property type="entry name" value="PRK13303.1-2"/>
    <property type="match status" value="1"/>
</dbReference>
<evidence type="ECO:0000313" key="9">
    <source>
        <dbReference type="EMBL" id="MDQ0315369.1"/>
    </source>
</evidence>
<dbReference type="AlphaFoldDB" id="A0AAE3VMT0"/>
<dbReference type="GO" id="GO:0051287">
    <property type="term" value="F:NAD binding"/>
    <property type="evidence" value="ECO:0007669"/>
    <property type="project" value="UniProtKB-UniRule"/>
</dbReference>
<feature type="binding site" evidence="6">
    <location>
        <position position="200"/>
    </location>
    <ligand>
        <name>NAD(+)</name>
        <dbReference type="ChEBI" id="CHEBI:57540"/>
    </ligand>
</feature>
<dbReference type="GO" id="GO:0050661">
    <property type="term" value="F:NADP binding"/>
    <property type="evidence" value="ECO:0007669"/>
    <property type="project" value="UniProtKB-UniRule"/>
</dbReference>
<gene>
    <name evidence="6" type="primary">nadX</name>
    <name evidence="9" type="ORF">J2S73_001826</name>
</gene>
<feature type="domain" description="Aspartate/homoserine dehydrogenase NAD-binding" evidence="8">
    <location>
        <begin position="10"/>
        <end position="126"/>
    </location>
</feature>
<dbReference type="Pfam" id="PF03447">
    <property type="entry name" value="NAD_binding_3"/>
    <property type="match status" value="1"/>
</dbReference>
<comment type="catalytic activity">
    <reaction evidence="6">
        <text>L-aspartate + NADP(+) + H2O = oxaloacetate + NH4(+) + NADPH + H(+)</text>
        <dbReference type="Rhea" id="RHEA:11784"/>
        <dbReference type="ChEBI" id="CHEBI:15377"/>
        <dbReference type="ChEBI" id="CHEBI:15378"/>
        <dbReference type="ChEBI" id="CHEBI:16452"/>
        <dbReference type="ChEBI" id="CHEBI:28938"/>
        <dbReference type="ChEBI" id="CHEBI:29991"/>
        <dbReference type="ChEBI" id="CHEBI:57783"/>
        <dbReference type="ChEBI" id="CHEBI:58349"/>
        <dbReference type="EC" id="1.4.1.21"/>
    </reaction>
</comment>
<evidence type="ECO:0000256" key="5">
    <source>
        <dbReference type="ARBA" id="ARBA00023027"/>
    </source>
</evidence>
<dbReference type="InterPro" id="IPR036291">
    <property type="entry name" value="NAD(P)-bd_dom_sf"/>
</dbReference>
<evidence type="ECO:0000256" key="3">
    <source>
        <dbReference type="ARBA" id="ARBA00022857"/>
    </source>
</evidence>
<name>A0AAE3VMT0_9HYPH</name>
<dbReference type="SUPFAM" id="SSF55347">
    <property type="entry name" value="Glyceraldehyde-3-phosphate dehydrogenase-like, C-terminal domain"/>
    <property type="match status" value="1"/>
</dbReference>
<comment type="catalytic activity">
    <reaction evidence="6">
        <text>L-aspartate + NAD(+) + H2O = oxaloacetate + NH4(+) + NADH + H(+)</text>
        <dbReference type="Rhea" id="RHEA:11788"/>
        <dbReference type="ChEBI" id="CHEBI:15377"/>
        <dbReference type="ChEBI" id="CHEBI:15378"/>
        <dbReference type="ChEBI" id="CHEBI:16452"/>
        <dbReference type="ChEBI" id="CHEBI:28938"/>
        <dbReference type="ChEBI" id="CHEBI:29991"/>
        <dbReference type="ChEBI" id="CHEBI:57540"/>
        <dbReference type="ChEBI" id="CHEBI:57945"/>
        <dbReference type="EC" id="1.4.1.21"/>
    </reaction>
</comment>
<dbReference type="EMBL" id="JAUSUL010000002">
    <property type="protein sequence ID" value="MDQ0315369.1"/>
    <property type="molecule type" value="Genomic_DNA"/>
</dbReference>
<comment type="caution">
    <text evidence="9">The sequence shown here is derived from an EMBL/GenBank/DDBJ whole genome shotgun (WGS) entry which is preliminary data.</text>
</comment>
<keyword evidence="3 6" id="KW-0521">NADP</keyword>
<keyword evidence="2 6" id="KW-0662">Pyridine nucleotide biosynthesis</keyword>
<dbReference type="Gene3D" id="3.30.360.10">
    <property type="entry name" value="Dihydrodipicolinate Reductase, domain 2"/>
    <property type="match status" value="1"/>
</dbReference>
<evidence type="ECO:0000256" key="2">
    <source>
        <dbReference type="ARBA" id="ARBA00022642"/>
    </source>
</evidence>
<dbReference type="Proteomes" id="UP001229244">
    <property type="component" value="Unassembled WGS sequence"/>
</dbReference>
<evidence type="ECO:0000313" key="10">
    <source>
        <dbReference type="Proteomes" id="UP001229244"/>
    </source>
</evidence>
<dbReference type="NCBIfam" id="NF009828">
    <property type="entry name" value="PRK13303.1-3"/>
    <property type="match status" value="1"/>
</dbReference>
<dbReference type="SUPFAM" id="SSF51735">
    <property type="entry name" value="NAD(P)-binding Rossmann-fold domains"/>
    <property type="match status" value="1"/>
</dbReference>